<gene>
    <name evidence="1" type="ORF">QBC37DRAFT_113041</name>
</gene>
<comment type="caution">
    <text evidence="1">The sequence shown here is derived from an EMBL/GenBank/DDBJ whole genome shotgun (WGS) entry which is preliminary data.</text>
</comment>
<reference evidence="1" key="1">
    <citation type="journal article" date="2023" name="Mol. Phylogenet. Evol.">
        <title>Genome-scale phylogeny and comparative genomics of the fungal order Sordariales.</title>
        <authorList>
            <person name="Hensen N."/>
            <person name="Bonometti L."/>
            <person name="Westerberg I."/>
            <person name="Brannstrom I.O."/>
            <person name="Guillou S."/>
            <person name="Cros-Aarteil S."/>
            <person name="Calhoun S."/>
            <person name="Haridas S."/>
            <person name="Kuo A."/>
            <person name="Mondo S."/>
            <person name="Pangilinan J."/>
            <person name="Riley R."/>
            <person name="LaButti K."/>
            <person name="Andreopoulos B."/>
            <person name="Lipzen A."/>
            <person name="Chen C."/>
            <person name="Yan M."/>
            <person name="Daum C."/>
            <person name="Ng V."/>
            <person name="Clum A."/>
            <person name="Steindorff A."/>
            <person name="Ohm R.A."/>
            <person name="Martin F."/>
            <person name="Silar P."/>
            <person name="Natvig D.O."/>
            <person name="Lalanne C."/>
            <person name="Gautier V."/>
            <person name="Ament-Velasquez S.L."/>
            <person name="Kruys A."/>
            <person name="Hutchinson M.I."/>
            <person name="Powell A.J."/>
            <person name="Barry K."/>
            <person name="Miller A.N."/>
            <person name="Grigoriev I.V."/>
            <person name="Debuchy R."/>
            <person name="Gladieux P."/>
            <person name="Hiltunen Thoren M."/>
            <person name="Johannesson H."/>
        </authorList>
    </citation>
    <scope>NUCLEOTIDE SEQUENCE</scope>
    <source>
        <strain evidence="1">PSN293</strain>
    </source>
</reference>
<name>A0AAN7B9X4_9PEZI</name>
<organism evidence="1 2">
    <name type="scientific">Rhypophila decipiens</name>
    <dbReference type="NCBI Taxonomy" id="261697"/>
    <lineage>
        <taxon>Eukaryota</taxon>
        <taxon>Fungi</taxon>
        <taxon>Dikarya</taxon>
        <taxon>Ascomycota</taxon>
        <taxon>Pezizomycotina</taxon>
        <taxon>Sordariomycetes</taxon>
        <taxon>Sordariomycetidae</taxon>
        <taxon>Sordariales</taxon>
        <taxon>Naviculisporaceae</taxon>
        <taxon>Rhypophila</taxon>
    </lineage>
</organism>
<accession>A0AAN7B9X4</accession>
<dbReference type="GO" id="GO:0005737">
    <property type="term" value="C:cytoplasm"/>
    <property type="evidence" value="ECO:0007669"/>
    <property type="project" value="TreeGrafter"/>
</dbReference>
<proteinExistence type="predicted"/>
<dbReference type="PANTHER" id="PTHR14614">
    <property type="entry name" value="HEPATOCELLULAR CARCINOMA-ASSOCIATED ANTIGEN"/>
    <property type="match status" value="1"/>
</dbReference>
<dbReference type="Gene3D" id="3.40.50.150">
    <property type="entry name" value="Vaccinia Virus protein VP39"/>
    <property type="match status" value="1"/>
</dbReference>
<evidence type="ECO:0000313" key="1">
    <source>
        <dbReference type="EMBL" id="KAK4215934.1"/>
    </source>
</evidence>
<dbReference type="EMBL" id="MU858074">
    <property type="protein sequence ID" value="KAK4215934.1"/>
    <property type="molecule type" value="Genomic_DNA"/>
</dbReference>
<dbReference type="SUPFAM" id="SSF53335">
    <property type="entry name" value="S-adenosyl-L-methionine-dependent methyltransferases"/>
    <property type="match status" value="1"/>
</dbReference>
<sequence>MSLLARLTLISDTEPDPEDFLESSLGVIFPDDVANQHGDHNNSLLYTSPHLPKPLPLSLADPKGTEDRKLFSHYLWNSSLQLAELVEAGTLGLGSLDDDDDDDDEKKERRRRIASPCCDFNVGGLSTIELGAGTALPSIMSALLGAKRVAVTDYPAPEILETLRRNVSTLAQPQFSPMGRVVALEGEEGGVEVHGHGWGEFPGPWEQENQHAFDRVFAADCLWMPWQHENLRTSIDWFMGTGPEARAWVVAGFHTGRDNMRGFFETDGLRRHGLVVDRIWERDCNGADREWAWEREKEDISERKRWLVIACLRRDLVN</sequence>
<dbReference type="InterPro" id="IPR029063">
    <property type="entry name" value="SAM-dependent_MTases_sf"/>
</dbReference>
<dbReference type="InterPro" id="IPR019410">
    <property type="entry name" value="Methyltransf_16"/>
</dbReference>
<evidence type="ECO:0000313" key="2">
    <source>
        <dbReference type="Proteomes" id="UP001301769"/>
    </source>
</evidence>
<protein>
    <submittedName>
        <fullName evidence="1">Protein N-methyltransferase NNT1-like protein 1</fullName>
    </submittedName>
</protein>
<dbReference type="Proteomes" id="UP001301769">
    <property type="component" value="Unassembled WGS sequence"/>
</dbReference>
<dbReference type="AlphaFoldDB" id="A0AAN7B9X4"/>
<dbReference type="PANTHER" id="PTHR14614:SF104">
    <property type="entry name" value="N-METHYLTRANSFERASE, PUTATIVE (AFU_ORTHOLOGUE AFUA_1G17750)-RELATED"/>
    <property type="match status" value="1"/>
</dbReference>
<dbReference type="GO" id="GO:0008757">
    <property type="term" value="F:S-adenosylmethionine-dependent methyltransferase activity"/>
    <property type="evidence" value="ECO:0007669"/>
    <property type="project" value="UniProtKB-ARBA"/>
</dbReference>
<keyword evidence="2" id="KW-1185">Reference proteome</keyword>
<reference evidence="1" key="2">
    <citation type="submission" date="2023-05" db="EMBL/GenBank/DDBJ databases">
        <authorList>
            <consortium name="Lawrence Berkeley National Laboratory"/>
            <person name="Steindorff A."/>
            <person name="Hensen N."/>
            <person name="Bonometti L."/>
            <person name="Westerberg I."/>
            <person name="Brannstrom I.O."/>
            <person name="Guillou S."/>
            <person name="Cros-Aarteil S."/>
            <person name="Calhoun S."/>
            <person name="Haridas S."/>
            <person name="Kuo A."/>
            <person name="Mondo S."/>
            <person name="Pangilinan J."/>
            <person name="Riley R."/>
            <person name="Labutti K."/>
            <person name="Andreopoulos B."/>
            <person name="Lipzen A."/>
            <person name="Chen C."/>
            <person name="Yanf M."/>
            <person name="Daum C."/>
            <person name="Ng V."/>
            <person name="Clum A."/>
            <person name="Ohm R."/>
            <person name="Martin F."/>
            <person name="Silar P."/>
            <person name="Natvig D."/>
            <person name="Lalanne C."/>
            <person name="Gautier V."/>
            <person name="Ament-Velasquez S.L."/>
            <person name="Kruys A."/>
            <person name="Hutchinson M.I."/>
            <person name="Powell A.J."/>
            <person name="Barry K."/>
            <person name="Miller A.N."/>
            <person name="Grigoriev I.V."/>
            <person name="Debuchy R."/>
            <person name="Gladieux P."/>
            <person name="Thoren M.H."/>
            <person name="Johannesson H."/>
        </authorList>
    </citation>
    <scope>NUCLEOTIDE SEQUENCE</scope>
    <source>
        <strain evidence="1">PSN293</strain>
    </source>
</reference>